<feature type="transmembrane region" description="Helical" evidence="1">
    <location>
        <begin position="92"/>
        <end position="113"/>
    </location>
</feature>
<keyword evidence="1" id="KW-0812">Transmembrane</keyword>
<dbReference type="AlphaFoldDB" id="A0A7W3QR20"/>
<keyword evidence="3" id="KW-1185">Reference proteome</keyword>
<reference evidence="2 3" key="1">
    <citation type="submission" date="2020-08" db="EMBL/GenBank/DDBJ databases">
        <title>Genomic Encyclopedia of Type Strains, Phase IV (KMG-IV): sequencing the most valuable type-strain genomes for metagenomic binning, comparative biology and taxonomic classification.</title>
        <authorList>
            <person name="Goeker M."/>
        </authorList>
    </citation>
    <scope>NUCLEOTIDE SEQUENCE [LARGE SCALE GENOMIC DNA]</scope>
    <source>
        <strain evidence="2 3">DSM 44197</strain>
    </source>
</reference>
<proteinExistence type="predicted"/>
<evidence type="ECO:0000256" key="1">
    <source>
        <dbReference type="SAM" id="Phobius"/>
    </source>
</evidence>
<dbReference type="RefSeq" id="WP_182848212.1">
    <property type="nucleotide sequence ID" value="NZ_BAAALP010000069.1"/>
</dbReference>
<sequence>MTGPASRLRHSRRHGLAGLLVALFVVGGLVFSYGLEHAPTIRWCTAHSLDAPFGADAPSGHRAEGAGPALGAVAAAGLPTLHEPPVPVPADPVDACLCLAVLLSIMVIGMAALPRRIRSRLPALAGPRAAPPARGAPLPPSLSSLQVLRL</sequence>
<name>A0A7W3QR20_ACTNM</name>
<protein>
    <submittedName>
        <fullName evidence="2">Uncharacterized protein</fullName>
    </submittedName>
</protein>
<evidence type="ECO:0000313" key="2">
    <source>
        <dbReference type="EMBL" id="MBA8956279.1"/>
    </source>
</evidence>
<evidence type="ECO:0000313" key="3">
    <source>
        <dbReference type="Proteomes" id="UP000572680"/>
    </source>
</evidence>
<feature type="transmembrane region" description="Helical" evidence="1">
    <location>
        <begin position="16"/>
        <end position="35"/>
    </location>
</feature>
<gene>
    <name evidence="2" type="ORF">HNR61_007961</name>
</gene>
<organism evidence="2 3">
    <name type="scientific">Actinomadura namibiensis</name>
    <dbReference type="NCBI Taxonomy" id="182080"/>
    <lineage>
        <taxon>Bacteria</taxon>
        <taxon>Bacillati</taxon>
        <taxon>Actinomycetota</taxon>
        <taxon>Actinomycetes</taxon>
        <taxon>Streptosporangiales</taxon>
        <taxon>Thermomonosporaceae</taxon>
        <taxon>Actinomadura</taxon>
    </lineage>
</organism>
<dbReference type="EMBL" id="JACJIA010000015">
    <property type="protein sequence ID" value="MBA8956279.1"/>
    <property type="molecule type" value="Genomic_DNA"/>
</dbReference>
<dbReference type="Proteomes" id="UP000572680">
    <property type="component" value="Unassembled WGS sequence"/>
</dbReference>
<accession>A0A7W3QR20</accession>
<keyword evidence="1" id="KW-0472">Membrane</keyword>
<comment type="caution">
    <text evidence="2">The sequence shown here is derived from an EMBL/GenBank/DDBJ whole genome shotgun (WGS) entry which is preliminary data.</text>
</comment>
<keyword evidence="1" id="KW-1133">Transmembrane helix</keyword>